<organism evidence="1 2">
    <name type="scientific">Mycoplasma marinum</name>
    <dbReference type="NCBI Taxonomy" id="1937190"/>
    <lineage>
        <taxon>Bacteria</taxon>
        <taxon>Bacillati</taxon>
        <taxon>Mycoplasmatota</taxon>
        <taxon>Mollicutes</taxon>
        <taxon>Mycoplasmataceae</taxon>
        <taxon>Mycoplasma</taxon>
    </lineage>
</organism>
<comment type="caution">
    <text evidence="1">The sequence shown here is derived from an EMBL/GenBank/DDBJ whole genome shotgun (WGS) entry which is preliminary data.</text>
</comment>
<dbReference type="Gene3D" id="3.40.430.10">
    <property type="entry name" value="Dihydrofolate Reductase, subunit A"/>
    <property type="match status" value="1"/>
</dbReference>
<dbReference type="SUPFAM" id="SSF53597">
    <property type="entry name" value="Dihydrofolate reductase-like"/>
    <property type="match status" value="1"/>
</dbReference>
<name>A0A4R0XRM3_9MOLU</name>
<keyword evidence="2" id="KW-1185">Reference proteome</keyword>
<dbReference type="AlphaFoldDB" id="A0A4R0XRM3"/>
<proteinExistence type="predicted"/>
<protein>
    <submittedName>
        <fullName evidence="1">Uncharacterized protein</fullName>
    </submittedName>
</protein>
<dbReference type="Proteomes" id="UP000294192">
    <property type="component" value="Unassembled WGS sequence"/>
</dbReference>
<evidence type="ECO:0000313" key="1">
    <source>
        <dbReference type="EMBL" id="TCG11060.1"/>
    </source>
</evidence>
<reference evidence="1 2" key="1">
    <citation type="submission" date="2018-02" db="EMBL/GenBank/DDBJ databases">
        <title>Mycoplasma marinum and Mycoplasma todarodis sp. nov., moderately halophilic and psychrotolerant mycoplasmas isolated from cephalopods.</title>
        <authorList>
            <person name="Viver T."/>
        </authorList>
    </citation>
    <scope>NUCLEOTIDE SEQUENCE [LARGE SCALE GENOMIC DNA]</scope>
    <source>
        <strain evidence="1 2">PE</strain>
    </source>
</reference>
<dbReference type="InterPro" id="IPR024072">
    <property type="entry name" value="DHFR-like_dom_sf"/>
</dbReference>
<gene>
    <name evidence="1" type="ORF">C4B24_03180</name>
</gene>
<dbReference type="EMBL" id="PSZO01000014">
    <property type="protein sequence ID" value="TCG11060.1"/>
    <property type="molecule type" value="Genomic_DNA"/>
</dbReference>
<sequence length="177" mass="20697">MKYSTFIATSKDGYIADANGSVDFLDKIDPVQTQKEYWEYYGSIDVLIFGSKTYESILSFELEKWPYEDKICFVLTSNPDKYQPQKGIIFFDKGIEELTKNHMKDFKHAWIMGGSKVINDFIDYGLIEEMTIFETNDILNSGTALFENKKQLNKFILIEKQQYINIKSKKYIRAKVI</sequence>
<dbReference type="RefSeq" id="WP_131599275.1">
    <property type="nucleotide sequence ID" value="NZ_CBDBYK010000013.1"/>
</dbReference>
<accession>A0A4R0XRM3</accession>
<dbReference type="OrthoDB" id="195113at2"/>
<evidence type="ECO:0000313" key="2">
    <source>
        <dbReference type="Proteomes" id="UP000294192"/>
    </source>
</evidence>